<feature type="domain" description="PRP1 splicing factor N-terminal" evidence="10">
    <location>
        <begin position="11"/>
        <end position="158"/>
    </location>
</feature>
<evidence type="ECO:0000259" key="10">
    <source>
        <dbReference type="Pfam" id="PF06424"/>
    </source>
</evidence>
<evidence type="ECO:0000256" key="3">
    <source>
        <dbReference type="ARBA" id="ARBA00022737"/>
    </source>
</evidence>
<dbReference type="Pfam" id="PF13428">
    <property type="entry name" value="TPR_14"/>
    <property type="match status" value="1"/>
</dbReference>
<dbReference type="InterPro" id="IPR003107">
    <property type="entry name" value="HAT"/>
</dbReference>
<proteinExistence type="predicted"/>
<evidence type="ECO:0000256" key="5">
    <source>
        <dbReference type="ARBA" id="ARBA00023242"/>
    </source>
</evidence>
<evidence type="ECO:0000313" key="12">
    <source>
        <dbReference type="Proteomes" id="UP000189911"/>
    </source>
</evidence>
<dbReference type="InterPro" id="IPR010491">
    <property type="entry name" value="PRP1_N"/>
</dbReference>
<dbReference type="EMBL" id="LT598449">
    <property type="protein sequence ID" value="SCU78570.1"/>
    <property type="molecule type" value="Genomic_DNA"/>
</dbReference>
<keyword evidence="7" id="KW-0802">TPR repeat</keyword>
<evidence type="ECO:0000256" key="6">
    <source>
        <dbReference type="ARBA" id="ARBA00026188"/>
    </source>
</evidence>
<keyword evidence="5" id="KW-0539">Nucleus</keyword>
<dbReference type="Pfam" id="PF06424">
    <property type="entry name" value="PRP1_N"/>
    <property type="match status" value="1"/>
</dbReference>
<protein>
    <recommendedName>
        <fullName evidence="6">mRNA 3'-end-processing protein RNA14</fullName>
    </recommendedName>
</protein>
<dbReference type="InterPro" id="IPR045075">
    <property type="entry name" value="Syf1-like"/>
</dbReference>
<sequence>MELPAFLRQKPPSGYIAGIGRGATGFTTRSDIGSGKTPERIRDDREKPLNADGTEEADEDRVKSNAKVRFEDSNGLSLVSNRPEGDDEEADRIYKEIDAQLGRRNAPRKKVGIENANNSIQDTFAAVSDTFVDLKRSLATVSDEQWSNLPEAGDITKRNKRQRLELQSERKSYAAPDALISGNIDLTKLTQEREKLLGRQLDESLSSKGNKSEHLVSSSENYLHELDASAKAAEVDQQVQDVERMRTILNSYRRSDPKKPQGWIASARLEEQAKKFRLARSLIEEGCNECPRDKDIWLENIRLNAADLHYCKILVAKALTFSDRSLDLWLKAIELEKENFNKLRVVRKAIRSLPTSEELWKLAVQYENDRDEAIKILQKATELMPHSLDLLTALINLQDRLEARKTLNLARQNNPSEVQIWVLACELEERCSDASVDKLAKLFTKGLQELAKHGRSLTIDQWLQEAAQIEQQFPDTYQKTLQAMVKVIISFLYNPQGYSHTIAAIDNISQQCTATRCHAYKYVLEKDPSKFGLWKKLVSFCQTAGRMSEAYQTFETVLFGNDGEVLVKSPVLALMYSKLVWKSKNNIEKAMKILDVSLTFHSSNIDFWLAKLKILTMDSQFEKAEELFNAAVGQLASQPGYERICHRFVGFLRFRNRTQEALELLETKFLSQVPLCEKLYLQRGQMYCDLGQPEKARECYFEGVKILPNSASLWIALGRADKDLLNLPVRARSDLDLALLKVPAGAQQESLLVARIQMEQELNNLQQASLYLAQALKSHPSSAPLWVEKLKLTSKKSLKKTAYQDALKSTNSDYRVLVAIGIDLFSDSHYEKALKWFQRATAAAPRFGDGWIWVSRCLERLGRNLKDVVSHVDDHEPRYGPEWIAAAKDVRNLCLTPSQVLAVCLKPQA</sequence>
<feature type="domain" description="Suppressor of forked" evidence="9">
    <location>
        <begin position="269"/>
        <end position="653"/>
    </location>
</feature>
<accession>A0A1G4IQ14</accession>
<dbReference type="GO" id="GO:0046540">
    <property type="term" value="C:U4/U6 x U5 tri-snRNP complex"/>
    <property type="evidence" value="ECO:0007669"/>
    <property type="project" value="TreeGrafter"/>
</dbReference>
<dbReference type="GO" id="GO:0000244">
    <property type="term" value="P:spliceosomal tri-snRNP complex assembly"/>
    <property type="evidence" value="ECO:0007669"/>
    <property type="project" value="TreeGrafter"/>
</dbReference>
<gene>
    <name evidence="11" type="ORF">LANO_0A03334G</name>
</gene>
<dbReference type="PANTHER" id="PTHR11246">
    <property type="entry name" value="PRE-MRNA SPLICING FACTOR"/>
    <property type="match status" value="1"/>
</dbReference>
<dbReference type="InterPro" id="IPR019734">
    <property type="entry name" value="TPR_rpt"/>
</dbReference>
<dbReference type="OrthoDB" id="440128at2759"/>
<comment type="subcellular location">
    <subcellularLocation>
        <location evidence="1">Nucleus</location>
    </subcellularLocation>
</comment>
<evidence type="ECO:0000313" key="11">
    <source>
        <dbReference type="EMBL" id="SCU78570.1"/>
    </source>
</evidence>
<reference evidence="12" key="1">
    <citation type="submission" date="2016-03" db="EMBL/GenBank/DDBJ databases">
        <authorList>
            <person name="Devillers Hugo."/>
        </authorList>
    </citation>
    <scope>NUCLEOTIDE SEQUENCE [LARGE SCALE GENOMIC DNA]</scope>
</reference>
<evidence type="ECO:0000256" key="2">
    <source>
        <dbReference type="ARBA" id="ARBA00022664"/>
    </source>
</evidence>
<dbReference type="GO" id="GO:0071013">
    <property type="term" value="C:catalytic step 2 spliceosome"/>
    <property type="evidence" value="ECO:0007669"/>
    <property type="project" value="TreeGrafter"/>
</dbReference>
<dbReference type="PROSITE" id="PS50005">
    <property type="entry name" value="TPR"/>
    <property type="match status" value="2"/>
</dbReference>
<organism evidence="11 12">
    <name type="scientific">Lachancea nothofagi CBS 11611</name>
    <dbReference type="NCBI Taxonomy" id="1266666"/>
    <lineage>
        <taxon>Eukaryota</taxon>
        <taxon>Fungi</taxon>
        <taxon>Dikarya</taxon>
        <taxon>Ascomycota</taxon>
        <taxon>Saccharomycotina</taxon>
        <taxon>Saccharomycetes</taxon>
        <taxon>Saccharomycetales</taxon>
        <taxon>Saccharomycetaceae</taxon>
        <taxon>Lachancea</taxon>
    </lineage>
</organism>
<dbReference type="SMART" id="SM00386">
    <property type="entry name" value="HAT"/>
    <property type="match status" value="7"/>
</dbReference>
<dbReference type="InterPro" id="IPR011990">
    <property type="entry name" value="TPR-like_helical_dom_sf"/>
</dbReference>
<feature type="repeat" description="TPR" evidence="7">
    <location>
        <begin position="677"/>
        <end position="710"/>
    </location>
</feature>
<dbReference type="PANTHER" id="PTHR11246:SF1">
    <property type="entry name" value="PRE-MRNA-PROCESSING FACTOR 6"/>
    <property type="match status" value="1"/>
</dbReference>
<dbReference type="Gene3D" id="1.25.40.10">
    <property type="entry name" value="Tetratricopeptide repeat domain"/>
    <property type="match status" value="3"/>
</dbReference>
<feature type="region of interest" description="Disordered" evidence="8">
    <location>
        <begin position="1"/>
        <end position="89"/>
    </location>
</feature>
<feature type="compositionally biased region" description="Basic and acidic residues" evidence="8">
    <location>
        <begin position="37"/>
        <end position="49"/>
    </location>
</feature>
<evidence type="ECO:0000256" key="4">
    <source>
        <dbReference type="ARBA" id="ARBA00023187"/>
    </source>
</evidence>
<dbReference type="InterPro" id="IPR008847">
    <property type="entry name" value="Suf"/>
</dbReference>
<feature type="compositionally biased region" description="Basic and acidic residues" evidence="8">
    <location>
        <begin position="60"/>
        <end position="72"/>
    </location>
</feature>
<dbReference type="SMART" id="SM00028">
    <property type="entry name" value="TPR"/>
    <property type="match status" value="5"/>
</dbReference>
<evidence type="ECO:0000259" key="9">
    <source>
        <dbReference type="Pfam" id="PF05843"/>
    </source>
</evidence>
<evidence type="ECO:0000256" key="8">
    <source>
        <dbReference type="SAM" id="MobiDB-lite"/>
    </source>
</evidence>
<dbReference type="AlphaFoldDB" id="A0A1G4IQ14"/>
<keyword evidence="2" id="KW-0507">mRNA processing</keyword>
<keyword evidence="3" id="KW-0677">Repeat</keyword>
<dbReference type="Proteomes" id="UP000189911">
    <property type="component" value="Chromosome A"/>
</dbReference>
<keyword evidence="4" id="KW-0508">mRNA splicing</keyword>
<name>A0A1G4IQ14_9SACH</name>
<feature type="repeat" description="TPR" evidence="7">
    <location>
        <begin position="814"/>
        <end position="847"/>
    </location>
</feature>
<dbReference type="SUPFAM" id="SSF48452">
    <property type="entry name" value="TPR-like"/>
    <property type="match status" value="3"/>
</dbReference>
<evidence type="ECO:0000256" key="1">
    <source>
        <dbReference type="ARBA" id="ARBA00004123"/>
    </source>
</evidence>
<evidence type="ECO:0000256" key="7">
    <source>
        <dbReference type="PROSITE-ProRule" id="PRU00339"/>
    </source>
</evidence>
<keyword evidence="12" id="KW-1185">Reference proteome</keyword>
<dbReference type="Pfam" id="PF05843">
    <property type="entry name" value="Suf"/>
    <property type="match status" value="1"/>
</dbReference>